<keyword evidence="3" id="KW-1185">Reference proteome</keyword>
<evidence type="ECO:0000313" key="3">
    <source>
        <dbReference type="Proteomes" id="UP000188993"/>
    </source>
</evidence>
<evidence type="ECO:0000256" key="1">
    <source>
        <dbReference type="SAM" id="MobiDB-lite"/>
    </source>
</evidence>
<sequence>MISFLKEGSPFGKEQTSAKEDDRTSHIEYFQGNNWNTTVFSH</sequence>
<gene>
    <name evidence="2" type="ORF">BW727_200016</name>
</gene>
<evidence type="ECO:0000313" key="2">
    <source>
        <dbReference type="EMBL" id="AQS54419.1"/>
    </source>
</evidence>
<reference evidence="2 3" key="1">
    <citation type="journal article" date="2014" name="Int. J. Syst. Evol. Microbiol.">
        <title>Jeotgalibaca dankookensis gen. nov., sp. nov., a member of the family Carnobacteriaceae, isolated from seujeot (Korean traditional food).</title>
        <authorList>
            <person name="Lee D.G."/>
            <person name="Trujillo M.E."/>
            <person name="Kang H."/>
            <person name="Ahn T.Y."/>
        </authorList>
    </citation>
    <scope>NUCLEOTIDE SEQUENCE [LARGE SCALE GENOMIC DNA]</scope>
    <source>
        <strain evidence="2 3">EX-07</strain>
        <plasmid evidence="3">Plasmid</plasmid>
    </source>
</reference>
<protein>
    <submittedName>
        <fullName evidence="2">Uncharacterized protein</fullName>
    </submittedName>
</protein>
<dbReference type="AlphaFoldDB" id="A0A1S6ISA7"/>
<proteinExistence type="predicted"/>
<dbReference type="Proteomes" id="UP000188993">
    <property type="component" value="Plasmid unnamed"/>
</dbReference>
<geneLocation type="plasmid" evidence="3"/>
<dbReference type="KEGG" id="jda:BW727_200016"/>
<feature type="region of interest" description="Disordered" evidence="1">
    <location>
        <begin position="1"/>
        <end position="24"/>
    </location>
</feature>
<keyword evidence="2" id="KW-0614">Plasmid</keyword>
<organism evidence="2 3">
    <name type="scientific">Jeotgalibaca dankookensis</name>
    <dbReference type="NCBI Taxonomy" id="708126"/>
    <lineage>
        <taxon>Bacteria</taxon>
        <taxon>Bacillati</taxon>
        <taxon>Bacillota</taxon>
        <taxon>Bacilli</taxon>
        <taxon>Lactobacillales</taxon>
        <taxon>Carnobacteriaceae</taxon>
        <taxon>Jeotgalibaca</taxon>
    </lineage>
</organism>
<name>A0A1S6ISA7_9LACT</name>
<dbReference type="EMBL" id="CP019729">
    <property type="protein sequence ID" value="AQS54419.1"/>
    <property type="molecule type" value="Genomic_DNA"/>
</dbReference>
<accession>A0A1S6ISA7</accession>